<dbReference type="STRING" id="2769.R7QJ27"/>
<evidence type="ECO:0000259" key="11">
    <source>
        <dbReference type="PROSITE" id="PS51352"/>
    </source>
</evidence>
<dbReference type="PANTHER" id="PTHR42801:SF7">
    <property type="entry name" value="SLL1159 PROTEIN"/>
    <property type="match status" value="1"/>
</dbReference>
<evidence type="ECO:0000256" key="3">
    <source>
        <dbReference type="ARBA" id="ARBA00022862"/>
    </source>
</evidence>
<keyword evidence="6" id="KW-0676">Redox-active center</keyword>
<dbReference type="PROSITE" id="PS51352">
    <property type="entry name" value="THIOREDOXIN_2"/>
    <property type="match status" value="1"/>
</dbReference>
<protein>
    <recommendedName>
        <fullName evidence="1">thioredoxin-dependent peroxiredoxin</fullName>
        <ecNumber evidence="1">1.11.1.24</ecNumber>
    </recommendedName>
    <alternativeName>
        <fullName evidence="7">Thioredoxin peroxidase</fullName>
    </alternativeName>
</protein>
<feature type="compositionally biased region" description="Low complexity" evidence="10">
    <location>
        <begin position="48"/>
        <end position="61"/>
    </location>
</feature>
<keyword evidence="13" id="KW-1185">Reference proteome</keyword>
<dbReference type="InterPro" id="IPR013766">
    <property type="entry name" value="Thioredoxin_domain"/>
</dbReference>
<dbReference type="InterPro" id="IPR000866">
    <property type="entry name" value="AhpC/TSA"/>
</dbReference>
<dbReference type="GO" id="GO:0008379">
    <property type="term" value="F:thioredoxin peroxidase activity"/>
    <property type="evidence" value="ECO:0007669"/>
    <property type="project" value="TreeGrafter"/>
</dbReference>
<reference evidence="13" key="1">
    <citation type="journal article" date="2013" name="Proc. Natl. Acad. Sci. U.S.A.">
        <title>Genome structure and metabolic features in the red seaweed Chondrus crispus shed light on evolution of the Archaeplastida.</title>
        <authorList>
            <person name="Collen J."/>
            <person name="Porcel B."/>
            <person name="Carre W."/>
            <person name="Ball S.G."/>
            <person name="Chaparro C."/>
            <person name="Tonon T."/>
            <person name="Barbeyron T."/>
            <person name="Michel G."/>
            <person name="Noel B."/>
            <person name="Valentin K."/>
            <person name="Elias M."/>
            <person name="Artiguenave F."/>
            <person name="Arun A."/>
            <person name="Aury J.M."/>
            <person name="Barbosa-Neto J.F."/>
            <person name="Bothwell J.H."/>
            <person name="Bouget F.Y."/>
            <person name="Brillet L."/>
            <person name="Cabello-Hurtado F."/>
            <person name="Capella-Gutierrez S."/>
            <person name="Charrier B."/>
            <person name="Cladiere L."/>
            <person name="Cock J.M."/>
            <person name="Coelho S.M."/>
            <person name="Colleoni C."/>
            <person name="Czjzek M."/>
            <person name="Da Silva C."/>
            <person name="Delage L."/>
            <person name="Denoeud F."/>
            <person name="Deschamps P."/>
            <person name="Dittami S.M."/>
            <person name="Gabaldon T."/>
            <person name="Gachon C.M."/>
            <person name="Groisillier A."/>
            <person name="Herve C."/>
            <person name="Jabbari K."/>
            <person name="Katinka M."/>
            <person name="Kloareg B."/>
            <person name="Kowalczyk N."/>
            <person name="Labadie K."/>
            <person name="Leblanc C."/>
            <person name="Lopez P.J."/>
            <person name="McLachlan D.H."/>
            <person name="Meslet-Cladiere L."/>
            <person name="Moustafa A."/>
            <person name="Nehr Z."/>
            <person name="Nyvall Collen P."/>
            <person name="Panaud O."/>
            <person name="Partensky F."/>
            <person name="Poulain J."/>
            <person name="Rensing S.A."/>
            <person name="Rousvoal S."/>
            <person name="Samson G."/>
            <person name="Symeonidi A."/>
            <person name="Weissenbach J."/>
            <person name="Zambounis A."/>
            <person name="Wincker P."/>
            <person name="Boyen C."/>
        </authorList>
    </citation>
    <scope>NUCLEOTIDE SEQUENCE [LARGE SCALE GENOMIC DNA]</scope>
    <source>
        <strain evidence="13">cv. Stackhouse</strain>
    </source>
</reference>
<evidence type="ECO:0000256" key="6">
    <source>
        <dbReference type="ARBA" id="ARBA00023284"/>
    </source>
</evidence>
<dbReference type="Pfam" id="PF00578">
    <property type="entry name" value="AhpC-TSA"/>
    <property type="match status" value="1"/>
</dbReference>
<evidence type="ECO:0000256" key="1">
    <source>
        <dbReference type="ARBA" id="ARBA00013017"/>
    </source>
</evidence>
<dbReference type="Gene3D" id="3.40.30.10">
    <property type="entry name" value="Glutaredoxin"/>
    <property type="match status" value="1"/>
</dbReference>
<evidence type="ECO:0000313" key="12">
    <source>
        <dbReference type="EMBL" id="CDF38492.1"/>
    </source>
</evidence>
<dbReference type="AlphaFoldDB" id="R7QJ27"/>
<evidence type="ECO:0000256" key="4">
    <source>
        <dbReference type="ARBA" id="ARBA00023002"/>
    </source>
</evidence>
<accession>R7QJ27</accession>
<proteinExistence type="inferred from homology"/>
<dbReference type="GO" id="GO:0045454">
    <property type="term" value="P:cell redox homeostasis"/>
    <property type="evidence" value="ECO:0007669"/>
    <property type="project" value="TreeGrafter"/>
</dbReference>
<dbReference type="GeneID" id="17326119"/>
<dbReference type="EC" id="1.11.1.24" evidence="1"/>
<keyword evidence="5" id="KW-1015">Disulfide bond</keyword>
<evidence type="ECO:0000256" key="2">
    <source>
        <dbReference type="ARBA" id="ARBA00022559"/>
    </source>
</evidence>
<keyword evidence="4" id="KW-0560">Oxidoreductase</keyword>
<dbReference type="GO" id="GO:0005737">
    <property type="term" value="C:cytoplasm"/>
    <property type="evidence" value="ECO:0007669"/>
    <property type="project" value="TreeGrafter"/>
</dbReference>
<dbReference type="Gramene" id="CDF38492">
    <property type="protein sequence ID" value="CDF38492"/>
    <property type="gene ID" value="CHC_T00001101001"/>
</dbReference>
<feature type="domain" description="Thioredoxin" evidence="11">
    <location>
        <begin position="114"/>
        <end position="291"/>
    </location>
</feature>
<dbReference type="RefSeq" id="XP_005718385.1">
    <property type="nucleotide sequence ID" value="XM_005718328.1"/>
</dbReference>
<dbReference type="GO" id="GO:0034599">
    <property type="term" value="P:cellular response to oxidative stress"/>
    <property type="evidence" value="ECO:0007669"/>
    <property type="project" value="TreeGrafter"/>
</dbReference>
<name>R7QJ27_CHOCR</name>
<keyword evidence="2" id="KW-0575">Peroxidase</keyword>
<evidence type="ECO:0000256" key="9">
    <source>
        <dbReference type="ARBA" id="ARBA00049091"/>
    </source>
</evidence>
<evidence type="ECO:0000256" key="5">
    <source>
        <dbReference type="ARBA" id="ARBA00023157"/>
    </source>
</evidence>
<dbReference type="OrthoDB" id="338622at2759"/>
<dbReference type="KEGG" id="ccp:CHC_T00001101001"/>
<dbReference type="CDD" id="cd02970">
    <property type="entry name" value="PRX_like2"/>
    <property type="match status" value="1"/>
</dbReference>
<evidence type="ECO:0000256" key="7">
    <source>
        <dbReference type="ARBA" id="ARBA00032824"/>
    </source>
</evidence>
<organism evidence="12 13">
    <name type="scientific">Chondrus crispus</name>
    <name type="common">Carrageen Irish moss</name>
    <name type="synonym">Polymorpha crispa</name>
    <dbReference type="NCBI Taxonomy" id="2769"/>
    <lineage>
        <taxon>Eukaryota</taxon>
        <taxon>Rhodophyta</taxon>
        <taxon>Florideophyceae</taxon>
        <taxon>Rhodymeniophycidae</taxon>
        <taxon>Gigartinales</taxon>
        <taxon>Gigartinaceae</taxon>
        <taxon>Chondrus</taxon>
    </lineage>
</organism>
<comment type="catalytic activity">
    <reaction evidence="9">
        <text>a hydroperoxide + [thioredoxin]-dithiol = an alcohol + [thioredoxin]-disulfide + H2O</text>
        <dbReference type="Rhea" id="RHEA:62620"/>
        <dbReference type="Rhea" id="RHEA-COMP:10698"/>
        <dbReference type="Rhea" id="RHEA-COMP:10700"/>
        <dbReference type="ChEBI" id="CHEBI:15377"/>
        <dbReference type="ChEBI" id="CHEBI:29950"/>
        <dbReference type="ChEBI" id="CHEBI:30879"/>
        <dbReference type="ChEBI" id="CHEBI:35924"/>
        <dbReference type="ChEBI" id="CHEBI:50058"/>
        <dbReference type="EC" id="1.11.1.24"/>
    </reaction>
</comment>
<dbReference type="InterPro" id="IPR036249">
    <property type="entry name" value="Thioredoxin-like_sf"/>
</dbReference>
<sequence>MTCAPPLSFASSFLPTLYKPTHHAAHLHTRIFSSPQLPRHPTPSRILTASARTSPSPSASPDQPLNMPTDAAGPLATELAAFEQSFRSKTPPEMISAIDASSAALAARFTPTPPSLGTKVESFSLPNAKGETVSLDSLLSSSTAVVLTYYRGSWCPYCNLALRALAKSVDEIKALGATLVALSPETPDESLTTKEKNEIPYEVLSDEGLVVAGKLGVAFTVGDDVKEIYGGFGIHLDEMNGNKGVRKAMLPAPATIVLDKEGKVIYTFADVNYSKRAEPADIIAAIKKIKA</sequence>
<evidence type="ECO:0000256" key="8">
    <source>
        <dbReference type="ARBA" id="ARBA00038489"/>
    </source>
</evidence>
<dbReference type="PANTHER" id="PTHR42801">
    <property type="entry name" value="THIOREDOXIN-DEPENDENT PEROXIDE REDUCTASE"/>
    <property type="match status" value="1"/>
</dbReference>
<comment type="similarity">
    <text evidence="8">Belongs to the peroxiredoxin family. BCP/PrxQ subfamily.</text>
</comment>
<dbReference type="SUPFAM" id="SSF52833">
    <property type="entry name" value="Thioredoxin-like"/>
    <property type="match status" value="1"/>
</dbReference>
<gene>
    <name evidence="12" type="ORF">CHC_T00001101001</name>
</gene>
<evidence type="ECO:0000256" key="10">
    <source>
        <dbReference type="SAM" id="MobiDB-lite"/>
    </source>
</evidence>
<feature type="region of interest" description="Disordered" evidence="10">
    <location>
        <begin position="32"/>
        <end position="70"/>
    </location>
</feature>
<dbReference type="EMBL" id="HG001939">
    <property type="protein sequence ID" value="CDF38492.1"/>
    <property type="molecule type" value="Genomic_DNA"/>
</dbReference>
<dbReference type="InterPro" id="IPR050924">
    <property type="entry name" value="Peroxiredoxin_BCP/PrxQ"/>
</dbReference>
<dbReference type="Proteomes" id="UP000012073">
    <property type="component" value="Unassembled WGS sequence"/>
</dbReference>
<evidence type="ECO:0000313" key="13">
    <source>
        <dbReference type="Proteomes" id="UP000012073"/>
    </source>
</evidence>
<keyword evidence="3" id="KW-0049">Antioxidant</keyword>